<evidence type="ECO:0000256" key="1">
    <source>
        <dbReference type="SAM" id="Coils"/>
    </source>
</evidence>
<accession>J9AAK6</accession>
<dbReference type="Proteomes" id="UP000004810">
    <property type="component" value="Unassembled WGS sequence"/>
</dbReference>
<evidence type="ECO:0000256" key="2">
    <source>
        <dbReference type="SAM" id="MobiDB-lite"/>
    </source>
</evidence>
<feature type="coiled-coil region" evidence="1">
    <location>
        <begin position="24"/>
        <end position="51"/>
    </location>
</feature>
<evidence type="ECO:0000313" key="3">
    <source>
        <dbReference type="EMBL" id="EJW71010.1"/>
    </source>
</evidence>
<sequence length="160" mass="18002">MLSYHILSYHIIFQSRTHQLLNANRELLEQVQALVLRLQSLETRLAEEIQEQITQPNQHQGNMQNLQQYQLKSSEGAERASQLTSSFHEQFKNEAKVPGPPPIDPSKPYQLQSLADIRAGSLPPQSVAVQSKTTNFSSTKNTARTTSDFEARTEPESGAE</sequence>
<feature type="compositionally biased region" description="Basic and acidic residues" evidence="2">
    <location>
        <begin position="147"/>
        <end position="160"/>
    </location>
</feature>
<feature type="compositionally biased region" description="Low complexity" evidence="2">
    <location>
        <begin position="131"/>
        <end position="142"/>
    </location>
</feature>
<reference evidence="4" key="1">
    <citation type="submission" date="2012-08" db="EMBL/GenBank/DDBJ databases">
        <title>The Genome Sequence of Wuchereria bancrofti.</title>
        <authorList>
            <person name="Nutman T.B."/>
            <person name="Fink D.L."/>
            <person name="Russ C."/>
            <person name="Young S."/>
            <person name="Zeng Q."/>
            <person name="Koehrsen M."/>
            <person name="Alvarado L."/>
            <person name="Berlin A."/>
            <person name="Chapman S.B."/>
            <person name="Chen Z."/>
            <person name="Freedman E."/>
            <person name="Gellesch M."/>
            <person name="Goldberg J."/>
            <person name="Griggs A."/>
            <person name="Gujja S."/>
            <person name="Heilman E.R."/>
            <person name="Heiman D."/>
            <person name="Hepburn T."/>
            <person name="Howarth C."/>
            <person name="Jen D."/>
            <person name="Larson L."/>
            <person name="Lewis B."/>
            <person name="Mehta T."/>
            <person name="Park D."/>
            <person name="Pearson M."/>
            <person name="Roberts A."/>
            <person name="Saif S."/>
            <person name="Shea T."/>
            <person name="Shenoy N."/>
            <person name="Sisk P."/>
            <person name="Stolte C."/>
            <person name="Sykes S."/>
            <person name="Walk T."/>
            <person name="White J."/>
            <person name="Yandava C."/>
            <person name="Haas B."/>
            <person name="Henn M.R."/>
            <person name="Nusbaum C."/>
            <person name="Birren B."/>
        </authorList>
    </citation>
    <scope>NUCLEOTIDE SEQUENCE [LARGE SCALE GENOMIC DNA]</scope>
    <source>
        <strain evidence="4">NA</strain>
    </source>
</reference>
<evidence type="ECO:0000313" key="4">
    <source>
        <dbReference type="Proteomes" id="UP000004810"/>
    </source>
</evidence>
<proteinExistence type="predicted"/>
<comment type="caution">
    <text evidence="3">The sequence shown here is derived from an EMBL/GenBank/DDBJ whole genome shotgun (WGS) entry which is preliminary data.</text>
</comment>
<dbReference type="EMBL" id="ADBV01019795">
    <property type="protein sequence ID" value="EJW71010.1"/>
    <property type="molecule type" value="Genomic_DNA"/>
</dbReference>
<dbReference type="AlphaFoldDB" id="J9AAK6"/>
<feature type="non-terminal residue" evidence="3">
    <location>
        <position position="160"/>
    </location>
</feature>
<feature type="region of interest" description="Disordered" evidence="2">
    <location>
        <begin position="90"/>
        <end position="160"/>
    </location>
</feature>
<keyword evidence="1" id="KW-0175">Coiled coil</keyword>
<protein>
    <submittedName>
        <fullName evidence="3">Uncharacterized protein</fullName>
    </submittedName>
</protein>
<organism evidence="3 4">
    <name type="scientific">Wuchereria bancrofti</name>
    <dbReference type="NCBI Taxonomy" id="6293"/>
    <lineage>
        <taxon>Eukaryota</taxon>
        <taxon>Metazoa</taxon>
        <taxon>Ecdysozoa</taxon>
        <taxon>Nematoda</taxon>
        <taxon>Chromadorea</taxon>
        <taxon>Rhabditida</taxon>
        <taxon>Spirurina</taxon>
        <taxon>Spiruromorpha</taxon>
        <taxon>Filarioidea</taxon>
        <taxon>Onchocercidae</taxon>
        <taxon>Wuchereria</taxon>
    </lineage>
</organism>
<gene>
    <name evidence="3" type="ORF">WUBG_18085</name>
</gene>
<name>J9AAK6_WUCBA</name>